<keyword evidence="7" id="KW-0333">Golgi apparatus</keyword>
<gene>
    <name evidence="12" type="ORF">BN946_scf184994.g13</name>
</gene>
<dbReference type="GO" id="GO:0005484">
    <property type="term" value="F:SNAP receptor activity"/>
    <property type="evidence" value="ECO:0007669"/>
    <property type="project" value="InterPro"/>
</dbReference>
<keyword evidence="5" id="KW-0653">Protein transport</keyword>
<evidence type="ECO:0000313" key="12">
    <source>
        <dbReference type="EMBL" id="CDO72760.1"/>
    </source>
</evidence>
<evidence type="ECO:0000256" key="2">
    <source>
        <dbReference type="ARBA" id="ARBA00009063"/>
    </source>
</evidence>
<evidence type="ECO:0000256" key="1">
    <source>
        <dbReference type="ARBA" id="ARBA00004409"/>
    </source>
</evidence>
<dbReference type="STRING" id="5643.A0A060SEH3"/>
<dbReference type="GO" id="GO:0006906">
    <property type="term" value="P:vesicle fusion"/>
    <property type="evidence" value="ECO:0007669"/>
    <property type="project" value="TreeGrafter"/>
</dbReference>
<dbReference type="Pfam" id="PF05739">
    <property type="entry name" value="SNARE"/>
    <property type="match status" value="1"/>
</dbReference>
<comment type="subcellular location">
    <subcellularLocation>
        <location evidence="1">Golgi apparatus membrane</location>
        <topology evidence="1">Single-pass type IV membrane protein</topology>
    </subcellularLocation>
</comment>
<keyword evidence="3" id="KW-0813">Transport</keyword>
<dbReference type="HOGENOM" id="CLU_038177_0_0_1"/>
<feature type="domain" description="T-SNARE coiled-coil homology" evidence="11">
    <location>
        <begin position="245"/>
        <end position="307"/>
    </location>
</feature>
<dbReference type="PROSITE" id="PS50192">
    <property type="entry name" value="T_SNARE"/>
    <property type="match status" value="1"/>
</dbReference>
<dbReference type="GO" id="GO:0000149">
    <property type="term" value="F:SNARE binding"/>
    <property type="evidence" value="ECO:0007669"/>
    <property type="project" value="TreeGrafter"/>
</dbReference>
<accession>A0A060SEH3</accession>
<keyword evidence="6 10" id="KW-1133">Transmembrane helix</keyword>
<dbReference type="GO" id="GO:0006886">
    <property type="term" value="P:intracellular protein transport"/>
    <property type="evidence" value="ECO:0007669"/>
    <property type="project" value="InterPro"/>
</dbReference>
<dbReference type="GO" id="GO:0048278">
    <property type="term" value="P:vesicle docking"/>
    <property type="evidence" value="ECO:0007669"/>
    <property type="project" value="TreeGrafter"/>
</dbReference>
<dbReference type="InterPro" id="IPR045242">
    <property type="entry name" value="Syntaxin"/>
</dbReference>
<dbReference type="SUPFAM" id="SSF47661">
    <property type="entry name" value="t-snare proteins"/>
    <property type="match status" value="1"/>
</dbReference>
<dbReference type="PANTHER" id="PTHR19957">
    <property type="entry name" value="SYNTAXIN"/>
    <property type="match status" value="1"/>
</dbReference>
<dbReference type="PROSITE" id="PS00914">
    <property type="entry name" value="SYNTAXIN"/>
    <property type="match status" value="1"/>
</dbReference>
<evidence type="ECO:0000256" key="3">
    <source>
        <dbReference type="ARBA" id="ARBA00022448"/>
    </source>
</evidence>
<dbReference type="PANTHER" id="PTHR19957:SF83">
    <property type="entry name" value="SYNTAXIN-16"/>
    <property type="match status" value="1"/>
</dbReference>
<dbReference type="SMART" id="SM00397">
    <property type="entry name" value="t_SNARE"/>
    <property type="match status" value="1"/>
</dbReference>
<dbReference type="CDD" id="cd15845">
    <property type="entry name" value="SNARE_syntaxin16"/>
    <property type="match status" value="1"/>
</dbReference>
<keyword evidence="9 10" id="KW-0472">Membrane</keyword>
<dbReference type="Proteomes" id="UP000029665">
    <property type="component" value="Unassembled WGS sequence"/>
</dbReference>
<keyword evidence="13" id="KW-1185">Reference proteome</keyword>
<evidence type="ECO:0000313" key="13">
    <source>
        <dbReference type="Proteomes" id="UP000029665"/>
    </source>
</evidence>
<keyword evidence="4 10" id="KW-0812">Transmembrane</keyword>
<dbReference type="InterPro" id="IPR010989">
    <property type="entry name" value="SNARE"/>
</dbReference>
<feature type="transmembrane region" description="Helical" evidence="10">
    <location>
        <begin position="320"/>
        <end position="336"/>
    </location>
</feature>
<dbReference type="InterPro" id="IPR000727">
    <property type="entry name" value="T_SNARE_dom"/>
</dbReference>
<organism evidence="12 13">
    <name type="scientific">Pycnoporus cinnabarinus</name>
    <name type="common">Cinnabar-red polypore</name>
    <name type="synonym">Trametes cinnabarina</name>
    <dbReference type="NCBI Taxonomy" id="5643"/>
    <lineage>
        <taxon>Eukaryota</taxon>
        <taxon>Fungi</taxon>
        <taxon>Dikarya</taxon>
        <taxon>Basidiomycota</taxon>
        <taxon>Agaricomycotina</taxon>
        <taxon>Agaricomycetes</taxon>
        <taxon>Polyporales</taxon>
        <taxon>Polyporaceae</taxon>
        <taxon>Trametes</taxon>
    </lineage>
</organism>
<protein>
    <recommendedName>
        <fullName evidence="11">t-SNARE coiled-coil homology domain-containing protein</fullName>
    </recommendedName>
</protein>
<comment type="caution">
    <text evidence="12">The sequence shown here is derived from an EMBL/GenBank/DDBJ whole genome shotgun (WGS) entry which is preliminary data.</text>
</comment>
<dbReference type="InterPro" id="IPR006012">
    <property type="entry name" value="Syntaxin/epimorphin_CS"/>
</dbReference>
<dbReference type="AlphaFoldDB" id="A0A060SEH3"/>
<sequence length="404" mass="44496">MTSSSSSAASSSSLNPTTRSRTLLFISYRDSRAGSSRSRRSRVITNYDDAQNEGDEHERLINADSRHIAIDAELPPQWVDIADQVKEILAGVEAKIATLDKLHAKHVLPGFSDRSAEEREIEAATTEITKDFRQCHALIQRIGSMPQHSFPPAKAGQSRHHELAAKNVQRGLAAKVQELSATFRKKQRVYMEKMQGHAIKNQDLLAASGAVSLKGSAGMSALDEDMEAAAASTDGVIVRQLAMVDNELQSRDRELTEIARSIASLAELFKDLQALVIDQGTLLDSVEYNIEQTATHMEDAVRELDTATKYQKNTGRRQCIFLLLLLIFGLIIVLIFKPRRHRASPAPSPADASSSIVPVASNTVEAASSSAALDGQATREAREVREAVERMLRARYRPRQGVYR</sequence>
<evidence type="ECO:0000256" key="5">
    <source>
        <dbReference type="ARBA" id="ARBA00022927"/>
    </source>
</evidence>
<evidence type="ECO:0000259" key="11">
    <source>
        <dbReference type="PROSITE" id="PS50192"/>
    </source>
</evidence>
<comment type="similarity">
    <text evidence="2">Belongs to the syntaxin family.</text>
</comment>
<name>A0A060SEH3_PYCCI</name>
<evidence type="ECO:0000256" key="4">
    <source>
        <dbReference type="ARBA" id="ARBA00022692"/>
    </source>
</evidence>
<dbReference type="GO" id="GO:0000139">
    <property type="term" value="C:Golgi membrane"/>
    <property type="evidence" value="ECO:0007669"/>
    <property type="project" value="UniProtKB-SubCell"/>
</dbReference>
<evidence type="ECO:0000256" key="8">
    <source>
        <dbReference type="ARBA" id="ARBA00023054"/>
    </source>
</evidence>
<keyword evidence="8" id="KW-0175">Coiled coil</keyword>
<evidence type="ECO:0000256" key="10">
    <source>
        <dbReference type="SAM" id="Phobius"/>
    </source>
</evidence>
<evidence type="ECO:0000256" key="9">
    <source>
        <dbReference type="ARBA" id="ARBA00023136"/>
    </source>
</evidence>
<dbReference type="EMBL" id="CCBP010000117">
    <property type="protein sequence ID" value="CDO72760.1"/>
    <property type="molecule type" value="Genomic_DNA"/>
</dbReference>
<dbReference type="OMA" id="NRKMCII"/>
<reference evidence="12" key="1">
    <citation type="submission" date="2014-01" db="EMBL/GenBank/DDBJ databases">
        <title>The genome of the white-rot fungus Pycnoporus cinnabarinus: a basidiomycete model with a versatile arsenal for lignocellulosic biomass breakdown.</title>
        <authorList>
            <person name="Levasseur A."/>
            <person name="Lomascolo A."/>
            <person name="Ruiz-Duenas F.J."/>
            <person name="Uzan E."/>
            <person name="Piumi F."/>
            <person name="Kues U."/>
            <person name="Ram A.F.J."/>
            <person name="Murat C."/>
            <person name="Haon M."/>
            <person name="Benoit I."/>
            <person name="Arfi Y."/>
            <person name="Chevret D."/>
            <person name="Drula E."/>
            <person name="Kwon M.J."/>
            <person name="Gouret P."/>
            <person name="Lesage-Meessen L."/>
            <person name="Lombard V."/>
            <person name="Mariette J."/>
            <person name="Noirot C."/>
            <person name="Park J."/>
            <person name="Patyshakuliyeva A."/>
            <person name="Wieneger R.A.B."/>
            <person name="Wosten H.A.B."/>
            <person name="Martin F."/>
            <person name="Coutinho P.M."/>
            <person name="de Vries R."/>
            <person name="Martinez A.T."/>
            <person name="Klopp C."/>
            <person name="Pontarotti P."/>
            <person name="Henrissat B."/>
            <person name="Record E."/>
        </authorList>
    </citation>
    <scope>NUCLEOTIDE SEQUENCE [LARGE SCALE GENOMIC DNA]</scope>
    <source>
        <strain evidence="12">BRFM137</strain>
    </source>
</reference>
<dbReference type="Gene3D" id="1.20.58.70">
    <property type="match status" value="1"/>
</dbReference>
<proteinExistence type="inferred from homology"/>
<dbReference type="GO" id="GO:0031201">
    <property type="term" value="C:SNARE complex"/>
    <property type="evidence" value="ECO:0007669"/>
    <property type="project" value="TreeGrafter"/>
</dbReference>
<evidence type="ECO:0000256" key="7">
    <source>
        <dbReference type="ARBA" id="ARBA00023034"/>
    </source>
</evidence>
<dbReference type="OrthoDB" id="10251371at2759"/>
<evidence type="ECO:0000256" key="6">
    <source>
        <dbReference type="ARBA" id="ARBA00022989"/>
    </source>
</evidence>